<proteinExistence type="predicted"/>
<accession>A0AAU2W0P1</accession>
<dbReference type="EMBL" id="CP108313">
    <property type="protein sequence ID" value="WTW72911.1"/>
    <property type="molecule type" value="Genomic_DNA"/>
</dbReference>
<evidence type="ECO:0000256" key="1">
    <source>
        <dbReference type="SAM" id="MobiDB-lite"/>
    </source>
</evidence>
<gene>
    <name evidence="2" type="ORF">OG398_34015</name>
</gene>
<organism evidence="2">
    <name type="scientific">Streptomyces sp. NBC_00008</name>
    <dbReference type="NCBI Taxonomy" id="2903610"/>
    <lineage>
        <taxon>Bacteria</taxon>
        <taxon>Bacillati</taxon>
        <taxon>Actinomycetota</taxon>
        <taxon>Actinomycetes</taxon>
        <taxon>Kitasatosporales</taxon>
        <taxon>Streptomycetaceae</taxon>
        <taxon>Streptomyces</taxon>
    </lineage>
</organism>
<protein>
    <submittedName>
        <fullName evidence="2">Uncharacterized protein</fullName>
    </submittedName>
</protein>
<feature type="region of interest" description="Disordered" evidence="1">
    <location>
        <begin position="89"/>
        <end position="136"/>
    </location>
</feature>
<sequence length="136" mass="14138">MRAAHRLAPQYPDGQLHIDLRGYTPGDQPVTAGMALDTLLRALGVPGSLIPDDVPARTALWRATLIGKRLLILFDNAADAATVRPLLPASSGSLTRVPRPVDLLPAGSGGPEPDGADGLLDLADRRAPRGAVAAAR</sequence>
<reference evidence="2" key="1">
    <citation type="submission" date="2022-10" db="EMBL/GenBank/DDBJ databases">
        <title>The complete genomes of actinobacterial strains from the NBC collection.</title>
        <authorList>
            <person name="Joergensen T.S."/>
            <person name="Alvarez Arevalo M."/>
            <person name="Sterndorff E.B."/>
            <person name="Faurdal D."/>
            <person name="Vuksanovic O."/>
            <person name="Mourched A.-S."/>
            <person name="Charusanti P."/>
            <person name="Shaw S."/>
            <person name="Blin K."/>
            <person name="Weber T."/>
        </authorList>
    </citation>
    <scope>NUCLEOTIDE SEQUENCE</scope>
    <source>
        <strain evidence="2">NBC_00008</strain>
    </source>
</reference>
<name>A0AAU2W0P1_9ACTN</name>
<evidence type="ECO:0000313" key="2">
    <source>
        <dbReference type="EMBL" id="WTW72911.1"/>
    </source>
</evidence>
<dbReference type="AlphaFoldDB" id="A0AAU2W0P1"/>